<dbReference type="InterPro" id="IPR002182">
    <property type="entry name" value="NB-ARC"/>
</dbReference>
<keyword evidence="13" id="KW-1185">Reference proteome</keyword>
<dbReference type="AlphaFoldDB" id="A0A0E0EJM6"/>
<dbReference type="Gene3D" id="1.10.8.430">
    <property type="entry name" value="Helical domain of apoptotic protease-activating factors"/>
    <property type="match status" value="1"/>
</dbReference>
<dbReference type="GO" id="GO:0002758">
    <property type="term" value="P:innate immune response-activating signaling pathway"/>
    <property type="evidence" value="ECO:0007669"/>
    <property type="project" value="UniProtKB-ARBA"/>
</dbReference>
<dbReference type="InterPro" id="IPR027417">
    <property type="entry name" value="P-loop_NTPase"/>
</dbReference>
<dbReference type="CDD" id="cd14798">
    <property type="entry name" value="RX-CC_like"/>
    <property type="match status" value="1"/>
</dbReference>
<keyword evidence="3" id="KW-0677">Repeat</keyword>
<keyword evidence="6" id="KW-0067">ATP-binding</keyword>
<dbReference type="InterPro" id="IPR042197">
    <property type="entry name" value="Apaf_helical"/>
</dbReference>
<dbReference type="HOGENOM" id="CLU_000837_8_6_1"/>
<dbReference type="Gene3D" id="1.20.5.4130">
    <property type="match status" value="1"/>
</dbReference>
<feature type="domain" description="Disease resistance protein winged helix" evidence="10">
    <location>
        <begin position="480"/>
        <end position="549"/>
    </location>
</feature>
<keyword evidence="7" id="KW-0175">Coiled coil</keyword>
<dbReference type="SUPFAM" id="SSF52058">
    <property type="entry name" value="L domain-like"/>
    <property type="match status" value="1"/>
</dbReference>
<dbReference type="InterPro" id="IPR032675">
    <property type="entry name" value="LRR_dom_sf"/>
</dbReference>
<dbReference type="eggNOG" id="KOG4658">
    <property type="taxonomic scope" value="Eukaryota"/>
</dbReference>
<dbReference type="GO" id="GO:0043531">
    <property type="term" value="F:ADP binding"/>
    <property type="evidence" value="ECO:0007669"/>
    <property type="project" value="InterPro"/>
</dbReference>
<dbReference type="GO" id="GO:0042742">
    <property type="term" value="P:defense response to bacterium"/>
    <property type="evidence" value="ECO:0007669"/>
    <property type="project" value="UniProtKB-ARBA"/>
</dbReference>
<dbReference type="PANTHER" id="PTHR36766:SF70">
    <property type="entry name" value="DISEASE RESISTANCE PROTEIN RGA4"/>
    <property type="match status" value="1"/>
</dbReference>
<dbReference type="InterPro" id="IPR055414">
    <property type="entry name" value="LRR_R13L4/SHOC2-like"/>
</dbReference>
<dbReference type="EnsemblPlants" id="OMERI08G07420.1">
    <property type="protein sequence ID" value="OMERI08G07420.1"/>
    <property type="gene ID" value="OMERI08G07420"/>
</dbReference>
<evidence type="ECO:0000256" key="4">
    <source>
        <dbReference type="ARBA" id="ARBA00022741"/>
    </source>
</evidence>
<keyword evidence="4" id="KW-0547">Nucleotide-binding</keyword>
<accession>A0A0E0EJM6</accession>
<evidence type="ECO:0000259" key="8">
    <source>
        <dbReference type="Pfam" id="PF00931"/>
    </source>
</evidence>
<evidence type="ECO:0000313" key="12">
    <source>
        <dbReference type="EnsemblPlants" id="OMERI08G07420.1"/>
    </source>
</evidence>
<dbReference type="SUPFAM" id="SSF52540">
    <property type="entry name" value="P-loop containing nucleoside triphosphate hydrolases"/>
    <property type="match status" value="1"/>
</dbReference>
<evidence type="ECO:0000256" key="6">
    <source>
        <dbReference type="ARBA" id="ARBA00022840"/>
    </source>
</evidence>
<evidence type="ECO:0000259" key="10">
    <source>
        <dbReference type="Pfam" id="PF23559"/>
    </source>
</evidence>
<feature type="domain" description="Disease resistance R13L4/SHOC-2-like LRR" evidence="11">
    <location>
        <begin position="596"/>
        <end position="891"/>
    </location>
</feature>
<evidence type="ECO:0000256" key="5">
    <source>
        <dbReference type="ARBA" id="ARBA00022821"/>
    </source>
</evidence>
<dbReference type="GO" id="GO:0009626">
    <property type="term" value="P:plant-type hypersensitive response"/>
    <property type="evidence" value="ECO:0007669"/>
    <property type="project" value="UniProtKB-ARBA"/>
</dbReference>
<dbReference type="InterPro" id="IPR036388">
    <property type="entry name" value="WH-like_DNA-bd_sf"/>
</dbReference>
<dbReference type="PANTHER" id="PTHR36766">
    <property type="entry name" value="PLANT BROAD-SPECTRUM MILDEW RESISTANCE PROTEIN RPW8"/>
    <property type="match status" value="1"/>
</dbReference>
<comment type="similarity">
    <text evidence="1">Belongs to the disease resistance NB-LRR family.</text>
</comment>
<evidence type="ECO:0000256" key="2">
    <source>
        <dbReference type="ARBA" id="ARBA00022614"/>
    </source>
</evidence>
<dbReference type="Gene3D" id="1.10.10.10">
    <property type="entry name" value="Winged helix-like DNA-binding domain superfamily/Winged helix DNA-binding domain"/>
    <property type="match status" value="1"/>
</dbReference>
<evidence type="ECO:0000313" key="13">
    <source>
        <dbReference type="Proteomes" id="UP000008021"/>
    </source>
</evidence>
<dbReference type="STRING" id="40149.A0A0E0EJM6"/>
<evidence type="ECO:0000259" key="11">
    <source>
        <dbReference type="Pfam" id="PF23598"/>
    </source>
</evidence>
<dbReference type="Gene3D" id="3.80.10.10">
    <property type="entry name" value="Ribonuclease Inhibitor"/>
    <property type="match status" value="1"/>
</dbReference>
<dbReference type="FunFam" id="1.10.10.10:FF:000322">
    <property type="entry name" value="Probable disease resistance protein At1g63360"/>
    <property type="match status" value="1"/>
</dbReference>
<keyword evidence="5" id="KW-0611">Plant defense</keyword>
<dbReference type="Gramene" id="OMERI08G07420.1">
    <property type="protein sequence ID" value="OMERI08G07420.1"/>
    <property type="gene ID" value="OMERI08G07420"/>
</dbReference>
<evidence type="ECO:0000256" key="7">
    <source>
        <dbReference type="ARBA" id="ARBA00023054"/>
    </source>
</evidence>
<dbReference type="Pfam" id="PF23598">
    <property type="entry name" value="LRR_14"/>
    <property type="match status" value="1"/>
</dbReference>
<reference evidence="12" key="1">
    <citation type="submission" date="2015-04" db="UniProtKB">
        <authorList>
            <consortium name="EnsemblPlants"/>
        </authorList>
    </citation>
    <scope>IDENTIFICATION</scope>
</reference>
<dbReference type="PRINTS" id="PR00364">
    <property type="entry name" value="DISEASERSIST"/>
</dbReference>
<keyword evidence="2" id="KW-0433">Leucine-rich repeat</keyword>
<evidence type="ECO:0000256" key="1">
    <source>
        <dbReference type="ARBA" id="ARBA00008894"/>
    </source>
</evidence>
<dbReference type="InterPro" id="IPR038005">
    <property type="entry name" value="RX-like_CC"/>
</dbReference>
<evidence type="ECO:0008006" key="14">
    <source>
        <dbReference type="Google" id="ProtNLM"/>
    </source>
</evidence>
<evidence type="ECO:0000259" key="9">
    <source>
        <dbReference type="Pfam" id="PF18052"/>
    </source>
</evidence>
<name>A0A0E0EJM6_9ORYZ</name>
<feature type="domain" description="Disease resistance N-terminal" evidence="9">
    <location>
        <begin position="73"/>
        <end position="150"/>
    </location>
</feature>
<proteinExistence type="inferred from homology"/>
<protein>
    <recommendedName>
        <fullName evidence="14">AAA+ ATPase domain-containing protein</fullName>
    </recommendedName>
</protein>
<reference evidence="12" key="2">
    <citation type="submission" date="2018-05" db="EMBL/GenBank/DDBJ databases">
        <title>OmerRS3 (Oryza meridionalis Reference Sequence Version 3).</title>
        <authorList>
            <person name="Zhang J."/>
            <person name="Kudrna D."/>
            <person name="Lee S."/>
            <person name="Talag J."/>
            <person name="Welchert J."/>
            <person name="Wing R.A."/>
        </authorList>
    </citation>
    <scope>NUCLEOTIDE SEQUENCE [LARGE SCALE GENOMIC DNA]</scope>
    <source>
        <strain evidence="12">cv. OR44</strain>
    </source>
</reference>
<organism evidence="12">
    <name type="scientific">Oryza meridionalis</name>
    <dbReference type="NCBI Taxonomy" id="40149"/>
    <lineage>
        <taxon>Eukaryota</taxon>
        <taxon>Viridiplantae</taxon>
        <taxon>Streptophyta</taxon>
        <taxon>Embryophyta</taxon>
        <taxon>Tracheophyta</taxon>
        <taxon>Spermatophyta</taxon>
        <taxon>Magnoliopsida</taxon>
        <taxon>Liliopsida</taxon>
        <taxon>Poales</taxon>
        <taxon>Poaceae</taxon>
        <taxon>BOP clade</taxon>
        <taxon>Oryzoideae</taxon>
        <taxon>Oryzeae</taxon>
        <taxon>Oryzinae</taxon>
        <taxon>Oryza</taxon>
    </lineage>
</organism>
<sequence>MAFYCSHVSALAWRAPRAPPLPAPALQPHRVPLLGPRPGRFKLSLAIGGRLPDLALPRSSSPRPTYRAIIDSFVGLCLNELQKAITEEAILILGVKEDLMELQQRMEQIKPFLNDAEQRGIEDSAFGKWLGRLKDAMYDADDIIDLARSEGSKLLADHPQGSSGKPNSCTGFSPFSCFSNIRKRCEIGVKINNLNKIIESIAKDKIFLTPEYSAQSTGKSSSASKVTMSSHLVEPNLVGKEDKKAYKVVIVGTGGVGKTTLAQKIYNDMTLKGNFDKQAWVCVSKEYSKASVLRQILRIMEVRHDIDESIGELQSKLTSAIKEKSFFLVLDDVWQSDVWTNLLRTPLHAAATGTILFTTRYDSIPQELGAGYIHRVDLMSVDVGWELLWKSMNITDEKQVQNLKDIRIEIVRKCGRLPLAIMVIARVLASRDQSQNEWKKILNKSTWSMDKLPSEISGALYLSYEDLPQHLKQCFKYCVVYTEDSDIYHDDITKMWIAEGFIEEQEGQLLEDTAEEYYYELVHRNLLQPDYSNFLHNVCKMHDLIRQLACHLTRDECFVGDPESLGGNRLCRLRCISVVTEKDMVVIPSIGKEQVKVRTFAIASWSLRVEDTIFKRFLHLRVLDLTGSQIQSIPSYIGNLIHLRLLDLESTSVTCLRESIGSLKNLRILNLPGCGGLQTLPLATTQLHNLRCLCLRQTPINQVPKGISRLKLLNDLEGFPIGSDNGNTSTQYGWPLEELVPLLHLRRITIIKLERAVHRSTDPILLDKKSLKILSLRCTKHKNRPYLEVDVNNIEKIFELLIPPHSLEDLVIEGFFGRRYPTWLCSTYLSSLIYLNIIHCKLWVHLPPLGQLPNLRYLRIVGATSVSKIGPEFVGRLAGNPTFSEAVAFPKLEWLIIDNLPNWEEWSIVEQDSLATTEGANDGAEAKRKREAMFPRLQLFPRLEKLDIARCPKLRALPEQLAQAGSLRILQLRKAGRLKIVENLHFLSDLLLITGCGCLERVSNLPVVERLNVRRCPRLTSVDRLGSLRQLSLGARMRKISLLWMPGLQQQCQQLHGEALDVIIR</sequence>
<dbReference type="InterPro" id="IPR058922">
    <property type="entry name" value="WHD_DRP"/>
</dbReference>
<dbReference type="Proteomes" id="UP000008021">
    <property type="component" value="Chromosome 8"/>
</dbReference>
<dbReference type="Pfam" id="PF00931">
    <property type="entry name" value="NB-ARC"/>
    <property type="match status" value="1"/>
</dbReference>
<dbReference type="InterPro" id="IPR041118">
    <property type="entry name" value="Rx_N"/>
</dbReference>
<dbReference type="Gene3D" id="3.40.50.300">
    <property type="entry name" value="P-loop containing nucleotide triphosphate hydrolases"/>
    <property type="match status" value="1"/>
</dbReference>
<evidence type="ECO:0000256" key="3">
    <source>
        <dbReference type="ARBA" id="ARBA00022737"/>
    </source>
</evidence>
<dbReference type="Pfam" id="PF18052">
    <property type="entry name" value="Rx_N"/>
    <property type="match status" value="1"/>
</dbReference>
<dbReference type="GO" id="GO:0005524">
    <property type="term" value="F:ATP binding"/>
    <property type="evidence" value="ECO:0007669"/>
    <property type="project" value="UniProtKB-KW"/>
</dbReference>
<feature type="domain" description="NB-ARC" evidence="8">
    <location>
        <begin position="237"/>
        <end position="391"/>
    </location>
</feature>
<dbReference type="Pfam" id="PF23559">
    <property type="entry name" value="WHD_DRP"/>
    <property type="match status" value="1"/>
</dbReference>